<proteinExistence type="predicted"/>
<accession>A0A445CU69</accession>
<dbReference type="EMBL" id="SDMP01000006">
    <property type="protein sequence ID" value="RYR54445.1"/>
    <property type="molecule type" value="Genomic_DNA"/>
</dbReference>
<dbReference type="AlphaFoldDB" id="A0A445CU69"/>
<keyword evidence="2" id="KW-1185">Reference proteome</keyword>
<dbReference type="Proteomes" id="UP000289738">
    <property type="component" value="Chromosome A06"/>
</dbReference>
<evidence type="ECO:0000313" key="1">
    <source>
        <dbReference type="EMBL" id="RYR54445.1"/>
    </source>
</evidence>
<organism evidence="1 2">
    <name type="scientific">Arachis hypogaea</name>
    <name type="common">Peanut</name>
    <dbReference type="NCBI Taxonomy" id="3818"/>
    <lineage>
        <taxon>Eukaryota</taxon>
        <taxon>Viridiplantae</taxon>
        <taxon>Streptophyta</taxon>
        <taxon>Embryophyta</taxon>
        <taxon>Tracheophyta</taxon>
        <taxon>Spermatophyta</taxon>
        <taxon>Magnoliopsida</taxon>
        <taxon>eudicotyledons</taxon>
        <taxon>Gunneridae</taxon>
        <taxon>Pentapetalae</taxon>
        <taxon>rosids</taxon>
        <taxon>fabids</taxon>
        <taxon>Fabales</taxon>
        <taxon>Fabaceae</taxon>
        <taxon>Papilionoideae</taxon>
        <taxon>50 kb inversion clade</taxon>
        <taxon>dalbergioids sensu lato</taxon>
        <taxon>Dalbergieae</taxon>
        <taxon>Pterocarpus clade</taxon>
        <taxon>Arachis</taxon>
    </lineage>
</organism>
<comment type="caution">
    <text evidence="1">The sequence shown here is derived from an EMBL/GenBank/DDBJ whole genome shotgun (WGS) entry which is preliminary data.</text>
</comment>
<evidence type="ECO:0000313" key="2">
    <source>
        <dbReference type="Proteomes" id="UP000289738"/>
    </source>
</evidence>
<sequence length="91" mass="10788">MEFETLAQFRKDVRKFNINLGRNLFFPRIDSERCKAICDDEKCTWQIYCAKRSFSASYQGNTSVNEHTCERKMHCKTADGKWVVDELEKKL</sequence>
<reference evidence="1 2" key="1">
    <citation type="submission" date="2019-01" db="EMBL/GenBank/DDBJ databases">
        <title>Sequencing of cultivated peanut Arachis hypogaea provides insights into genome evolution and oil improvement.</title>
        <authorList>
            <person name="Chen X."/>
        </authorList>
    </citation>
    <scope>NUCLEOTIDE SEQUENCE [LARGE SCALE GENOMIC DNA]</scope>
    <source>
        <strain evidence="2">cv. Fuhuasheng</strain>
        <tissue evidence="1">Leaves</tissue>
    </source>
</reference>
<name>A0A445CU69_ARAHY</name>
<gene>
    <name evidence="1" type="ORF">Ahy_A06g029727</name>
</gene>
<protein>
    <submittedName>
        <fullName evidence="1">Uncharacterized protein</fullName>
    </submittedName>
</protein>